<feature type="domain" description="EF-hand" evidence="1">
    <location>
        <begin position="91"/>
        <end position="126"/>
    </location>
</feature>
<accession>Q236J2</accession>
<dbReference type="GO" id="GO:0005509">
    <property type="term" value="F:calcium ion binding"/>
    <property type="evidence" value="ECO:0007669"/>
    <property type="project" value="InterPro"/>
</dbReference>
<dbReference type="SUPFAM" id="SSF47473">
    <property type="entry name" value="EF-hand"/>
    <property type="match status" value="1"/>
</dbReference>
<reference evidence="3" key="1">
    <citation type="journal article" date="2006" name="PLoS Biol.">
        <title>Macronuclear genome sequence of the ciliate Tetrahymena thermophila, a model eukaryote.</title>
        <authorList>
            <person name="Eisen J.A."/>
            <person name="Coyne R.S."/>
            <person name="Wu M."/>
            <person name="Wu D."/>
            <person name="Thiagarajan M."/>
            <person name="Wortman J.R."/>
            <person name="Badger J.H."/>
            <person name="Ren Q."/>
            <person name="Amedeo P."/>
            <person name="Jones K.M."/>
            <person name="Tallon L.J."/>
            <person name="Delcher A.L."/>
            <person name="Salzberg S.L."/>
            <person name="Silva J.C."/>
            <person name="Haas B.J."/>
            <person name="Majoros W.H."/>
            <person name="Farzad M."/>
            <person name="Carlton J.M."/>
            <person name="Smith R.K. Jr."/>
            <person name="Garg J."/>
            <person name="Pearlman R.E."/>
            <person name="Karrer K.M."/>
            <person name="Sun L."/>
            <person name="Manning G."/>
            <person name="Elde N.C."/>
            <person name="Turkewitz A.P."/>
            <person name="Asai D.J."/>
            <person name="Wilkes D.E."/>
            <person name="Wang Y."/>
            <person name="Cai H."/>
            <person name="Collins K."/>
            <person name="Stewart B.A."/>
            <person name="Lee S.R."/>
            <person name="Wilamowska K."/>
            <person name="Weinberg Z."/>
            <person name="Ruzzo W.L."/>
            <person name="Wloga D."/>
            <person name="Gaertig J."/>
            <person name="Frankel J."/>
            <person name="Tsao C.-C."/>
            <person name="Gorovsky M.A."/>
            <person name="Keeling P.J."/>
            <person name="Waller R.F."/>
            <person name="Patron N.J."/>
            <person name="Cherry J.M."/>
            <person name="Stover N.A."/>
            <person name="Krieger C.J."/>
            <person name="del Toro C."/>
            <person name="Ryder H.F."/>
            <person name="Williamson S.C."/>
            <person name="Barbeau R.A."/>
            <person name="Hamilton E.P."/>
            <person name="Orias E."/>
        </authorList>
    </citation>
    <scope>NUCLEOTIDE SEQUENCE [LARGE SCALE GENOMIC DNA]</scope>
    <source>
        <strain evidence="3">SB210</strain>
    </source>
</reference>
<dbReference type="OrthoDB" id="26525at2759"/>
<dbReference type="AlphaFoldDB" id="Q236J2"/>
<dbReference type="eggNOG" id="ENOG502SVTM">
    <property type="taxonomic scope" value="Eukaryota"/>
</dbReference>
<dbReference type="CDD" id="cd00051">
    <property type="entry name" value="EFh"/>
    <property type="match status" value="1"/>
</dbReference>
<dbReference type="KEGG" id="tet:TTHERM_00088040"/>
<dbReference type="GeneID" id="7827605"/>
<evidence type="ECO:0000313" key="3">
    <source>
        <dbReference type="Proteomes" id="UP000009168"/>
    </source>
</evidence>
<evidence type="ECO:0000313" key="2">
    <source>
        <dbReference type="EMBL" id="EAR92508.2"/>
    </source>
</evidence>
<dbReference type="SMART" id="SM00054">
    <property type="entry name" value="EFh"/>
    <property type="match status" value="2"/>
</dbReference>
<keyword evidence="3" id="KW-1185">Reference proteome</keyword>
<dbReference type="PROSITE" id="PS50222">
    <property type="entry name" value="EF_HAND_2"/>
    <property type="match status" value="2"/>
</dbReference>
<dbReference type="InterPro" id="IPR011992">
    <property type="entry name" value="EF-hand-dom_pair"/>
</dbReference>
<gene>
    <name evidence="2" type="ORF">TTHERM_00088040</name>
</gene>
<organism evidence="2 3">
    <name type="scientific">Tetrahymena thermophila (strain SB210)</name>
    <dbReference type="NCBI Taxonomy" id="312017"/>
    <lineage>
        <taxon>Eukaryota</taxon>
        <taxon>Sar</taxon>
        <taxon>Alveolata</taxon>
        <taxon>Ciliophora</taxon>
        <taxon>Intramacronucleata</taxon>
        <taxon>Oligohymenophorea</taxon>
        <taxon>Hymenostomatida</taxon>
        <taxon>Tetrahymenina</taxon>
        <taxon>Tetrahymenidae</taxon>
        <taxon>Tetrahymena</taxon>
    </lineage>
</organism>
<dbReference type="Proteomes" id="UP000009168">
    <property type="component" value="Unassembled WGS sequence"/>
</dbReference>
<protein>
    <submittedName>
        <fullName evidence="2">EF hand protein</fullName>
    </submittedName>
</protein>
<dbReference type="Pfam" id="PF13499">
    <property type="entry name" value="EF-hand_7"/>
    <property type="match status" value="1"/>
</dbReference>
<feature type="domain" description="EF-hand" evidence="1">
    <location>
        <begin position="55"/>
        <end position="90"/>
    </location>
</feature>
<dbReference type="HOGENOM" id="CLU_609055_0_0_1"/>
<dbReference type="STRING" id="312017.Q236J2"/>
<dbReference type="InterPro" id="IPR002048">
    <property type="entry name" value="EF_hand_dom"/>
</dbReference>
<dbReference type="EMBL" id="GG662749">
    <property type="protein sequence ID" value="EAR92508.2"/>
    <property type="molecule type" value="Genomic_DNA"/>
</dbReference>
<evidence type="ECO:0000259" key="1">
    <source>
        <dbReference type="PROSITE" id="PS50222"/>
    </source>
</evidence>
<sequence length="438" mass="50605">MQNFGQNNYDDQNIMAANSMKKKGTEAQSINIVPGYKNFVLDENNAAYDSIADMFTKEEIEQAFKIIDYRNTGQITSEQLTFFLESIGEQAKPEEIEEMIKMCDQEGFGYVTKEEFIKLASGQSLAPIGQAFPPTEEMLKKKELIENLNLEEYQNQKNKMMSMNMQNAQGNKAKKNNQQSTLNFTQINDQTTLGQSKIDTTKQVIKNVNADIEQNQKLKTSNLNATSNLALNTTSALNKTSAQSNTSYSLQLQPKKDLQNKLKVFTKWQKDNKINPERLLQYTKLINEIQKNYPDEEEIEEEFIKEYREFLKFLGLQDSPQNQEIFKLAQTIIPDANPQKINIYLFLFVLITSQDINSSGKYGLAFQMIGKEIITFEDLILIEKRLTLQENVSEDKIRTKFVNHKNKKEYKSKTYGTEEMDRQFFLDLVTSYPTCFQV</sequence>
<dbReference type="RefSeq" id="XP_001012753.2">
    <property type="nucleotide sequence ID" value="XM_001012753.2"/>
</dbReference>
<dbReference type="Gene3D" id="1.10.238.10">
    <property type="entry name" value="EF-hand"/>
    <property type="match status" value="1"/>
</dbReference>
<name>Q236J2_TETTS</name>
<dbReference type="InParanoid" id="Q236J2"/>
<proteinExistence type="predicted"/>